<dbReference type="InterPro" id="IPR047951">
    <property type="entry name" value="Transpos_ISL3"/>
</dbReference>
<organism evidence="2">
    <name type="scientific">uncultured Desulfobacterium sp</name>
    <dbReference type="NCBI Taxonomy" id="201089"/>
    <lineage>
        <taxon>Bacteria</taxon>
        <taxon>Pseudomonadati</taxon>
        <taxon>Thermodesulfobacteriota</taxon>
        <taxon>Desulfobacteria</taxon>
        <taxon>Desulfobacterales</taxon>
        <taxon>Desulfobacteriaceae</taxon>
        <taxon>Desulfobacterium</taxon>
        <taxon>environmental samples</taxon>
    </lineage>
</organism>
<dbReference type="Pfam" id="PF01610">
    <property type="entry name" value="DDE_Tnp_ISL3"/>
    <property type="match status" value="1"/>
</dbReference>
<dbReference type="PANTHER" id="PTHR33498">
    <property type="entry name" value="TRANSPOSASE FOR INSERTION SEQUENCE ELEMENT IS1557"/>
    <property type="match status" value="1"/>
</dbReference>
<reference evidence="2" key="1">
    <citation type="submission" date="2018-01" db="EMBL/GenBank/DDBJ databases">
        <authorList>
            <person name="Regsiter A."/>
            <person name="William W."/>
        </authorList>
    </citation>
    <scope>NUCLEOTIDE SEQUENCE</scope>
    <source>
        <strain evidence="2">TRIP AH-1</strain>
    </source>
</reference>
<dbReference type="NCBIfam" id="NF033550">
    <property type="entry name" value="transpos_ISL3"/>
    <property type="match status" value="1"/>
</dbReference>
<dbReference type="EMBL" id="OJIN01000066">
    <property type="protein sequence ID" value="SPD72846.1"/>
    <property type="molecule type" value="Genomic_DNA"/>
</dbReference>
<protein>
    <recommendedName>
        <fullName evidence="1">Transposase IS204/IS1001/IS1096/IS1165 DDE domain-containing protein</fullName>
    </recommendedName>
</protein>
<dbReference type="InterPro" id="IPR002560">
    <property type="entry name" value="Transposase_DDE"/>
</dbReference>
<sequence>MYDHTCEREFRHLNVFQMATFIHVNLPRIECPEHGVLQIISGLGEDNSGMTYEFESLVLDLEQECSIESVCRLLDMNWHPCWGVMKRAVERGIERKAHRIPERIGVDEKSFSKGHRYETLVYDIDSATVDYVGDKRDQNSLEEYYKQFSLEQREKVKSVAMDMWDPYIAATKAYIPEAEKKITFDRYHVMRLVVDAVDKVRKQEHRALMEEGNNILKGTKYLWLWNEENIPPYRWTEFEHLRSLDLKVCRARAIKDNLRNLWNYHKEGWMRRYFSRWYFWATHSRLGPIVKAAKSLKSHIDNIVTYARHRITNALGESLNSKIEKVKRLACGYRNRDHYKTAIYFHCGGLDLYPRRKPAAFQVINA</sequence>
<evidence type="ECO:0000259" key="1">
    <source>
        <dbReference type="Pfam" id="PF01610"/>
    </source>
</evidence>
<feature type="domain" description="Transposase IS204/IS1001/IS1096/IS1165 DDE" evidence="1">
    <location>
        <begin position="104"/>
        <end position="343"/>
    </location>
</feature>
<dbReference type="PANTHER" id="PTHR33498:SF1">
    <property type="entry name" value="TRANSPOSASE FOR INSERTION SEQUENCE ELEMENT IS1557"/>
    <property type="match status" value="1"/>
</dbReference>
<proteinExistence type="predicted"/>
<accession>A0A445MTQ4</accession>
<dbReference type="AlphaFoldDB" id="A0A445MTQ4"/>
<gene>
    <name evidence="2" type="ORF">PITCH_A1580001</name>
</gene>
<name>A0A445MTQ4_9BACT</name>
<evidence type="ECO:0000313" key="2">
    <source>
        <dbReference type="EMBL" id="SPD72846.1"/>
    </source>
</evidence>